<organism evidence="14 15">
    <name type="scientific">Strongylocentrotus purpuratus</name>
    <name type="common">Purple sea urchin</name>
    <dbReference type="NCBI Taxonomy" id="7668"/>
    <lineage>
        <taxon>Eukaryota</taxon>
        <taxon>Metazoa</taxon>
        <taxon>Echinodermata</taxon>
        <taxon>Eleutherozoa</taxon>
        <taxon>Echinozoa</taxon>
        <taxon>Echinoidea</taxon>
        <taxon>Euechinoidea</taxon>
        <taxon>Echinacea</taxon>
        <taxon>Camarodonta</taxon>
        <taxon>Echinidea</taxon>
        <taxon>Strongylocentrotidae</taxon>
        <taxon>Strongylocentrotus</taxon>
    </lineage>
</organism>
<dbReference type="Gene3D" id="1.10.506.10">
    <property type="entry name" value="GTPase Activation - p120gap, domain 1"/>
    <property type="match status" value="1"/>
</dbReference>
<dbReference type="InterPro" id="IPR013548">
    <property type="entry name" value="Plexin_cytoplasmic_RasGAP_dom"/>
</dbReference>
<sequence>MAYTEEETGNSRISMTIETGSVTVRHICKMFRSSRSRTVHIMLLFHVLSLLLSPCLSYPQFSEGNTAFTLQTIAVDAQRDTVFIGSVNRVYKLNSNLSLEQESVTGPVQDGPECVPRSTNCGSATDNFNKVLLVDDDRLIVCGTVYQGVCDILAVDTLGVLSDISMTEVSVNTDYGTTVAFVANGIDDMKTLYVGSSTSEWLRGNEWTMSSRQLPSDLSSSSLFQVYNGGGPQAQNPSLIRIPAGTIDDSPSSQKFNITYISGFAANGFSYFIALQPKVYDSPSNYYTKISRVCQQDDHFYSYIELPLHCYVYGQDERTLYNIAQSAYVGTVGSDLGSDDLQPGSEVLYVVFAKSEMMSKTPSDTSAVCMYPLSAIDLAYWERRLGCARLETDRTDIDWLGSVGCGTSDSMITEINSTGPSYCHKNDNNVPLGGDFSIDARAVYTHPSVLTSIAATVHRERTVIFLGDQDGQLKKLWLMDSSTAMLYEEMTIDADGGMVQNGMVLTPDENHVYVMTETKVTKVPVEECELYTTFSECVGGAGGQDDVAAVGDPYCGWCSLYQRCTRGVEFECPGVENPNLPHRWLTRDDENTRIEKITPPNTDSGTTIMLHITVLNLPALDVSEAYQCIFGDLGDKPAAVNTTIPSRTVVTCYTPPDILEPVDGFTQVELTLRHTKTNVDVVSTDFYFYQCSTFSTCSECVAQAFGCNWCGYETMCTVNLGQCQPEGIILGVGTATPSATDLVGQEYCPRVGLGDDTEILIPAGIQKNVQLNVANLLAPLGSQTGVGYTCVFQYESKEVSVQANLDGEDLLVCEQQVFEYEAEANSVTGSMIVTWNDVFVITDREIPVILYKCTIDRSNCGLCLSADPKFQCGWCSSQFECGIASQCLDNDWLIGEDTVCPDPTIREISPISGYFTGGTNLTIKGYNLGLTAADIISIRVAGIECIKDEATYITALQISCTTTSSLKPDSGNVEVTIGNNGGQMYLATSENVFSYVLPKITGVRPAYGPASGGSLVSILGLNLDAGSSSIANLNGVPCRIVSAFPSEVLCLSGAAGVGTMGYVSMTVDDHYVEGSSEFQYRPDPVITRVSRFSSISSGSLELDVEGSEFDTIQWPQLSFLIEDQQLISNCSKSATTSMMCLTPSVSDLNLTLPLEVPIANVSFLLDGVMEYAPLQNNGQISGLDEAFIFVPDPVFYQFENQKVELEFDQRKFIKISGDNLTLAYREDDVRVTIGGAPCTDVVVKQQELTCYAPETPPSELEGRNTFDVMVYHGSLSFLVGQVEYLPQAIPLALIVGSVAGGVLFLLVILIMGVCIASYRKNNNNEKIFKQMEDQIGTLELTVAQECKEAFAELQTGVLSITHDIKGHGIPILDYRSYVVKSLFPENPNHAVLKDLSVAGVRKDFVQKGLWQFGQLLSNKSFLMIFIRVLEEQRTLSTKDFSNVASLLVVAFQGKMEYCTDVLKALMARAIKQHVKEGEESARVFMRRGSSVVEKMVGNWLAVLLYNHLQDSAGEPLFKLFYAIKQQVEKGPVDSVTGEARYSLTEGKLIRQQVDVKQLTLKAQGPDRNTPMVEVKVLDCDTISQTKAKILDAIYKTSPYSQRPKKNELDLEWYDRPGGKQILFDDDALRPMEGGWRKINTLSHYQVTEGATVYLLQAQGSSGSLHSNHSSPARSYNNVNVSYNIQTPASSMSPMITIDYENMNRMWHLVKPQDHQQQENGVTDRKMMAEIYLPRLLTTKTILHKFVDDLVTTVFMLDDDNSLPLAIKYLFDFLDEQAYENGITDPAIIHAWKSNSLPLRFWVNLIKNPDMIFDIHKADTVDSCLSVVAQCVMEACSVSEQQLNKNSPASKLLYAKDIPAYKEYVSQYYKDIQNMPVISDQDMNAMLAEHSQRHHYDFYMLSALNELYFGYACKYRSELISALDEDDTSIKQGHAEKIEEIERIMSKSF</sequence>
<evidence type="ECO:0000256" key="3">
    <source>
        <dbReference type="ARBA" id="ARBA00022475"/>
    </source>
</evidence>
<dbReference type="Pfam" id="PF08337">
    <property type="entry name" value="Plexin_cytopl"/>
    <property type="match status" value="1"/>
</dbReference>
<keyword evidence="10" id="KW-0325">Glycoprotein</keyword>
<dbReference type="Gene3D" id="2.130.10.10">
    <property type="entry name" value="YVTN repeat-like/Quinoprotein amine dehydrogenase"/>
    <property type="match status" value="1"/>
</dbReference>
<evidence type="ECO:0000256" key="9">
    <source>
        <dbReference type="ARBA" id="ARBA00023157"/>
    </source>
</evidence>
<dbReference type="SUPFAM" id="SSF103575">
    <property type="entry name" value="Plexin repeat"/>
    <property type="match status" value="1"/>
</dbReference>
<dbReference type="Pfam" id="PF20170">
    <property type="entry name" value="Plexin_RBD"/>
    <property type="match status" value="1"/>
</dbReference>
<dbReference type="GeneID" id="575541"/>
<dbReference type="Pfam" id="PF01403">
    <property type="entry name" value="Sema"/>
    <property type="match status" value="1"/>
</dbReference>
<dbReference type="InterPro" id="IPR008936">
    <property type="entry name" value="Rho_GTPase_activation_prot"/>
</dbReference>
<dbReference type="InterPro" id="IPR014756">
    <property type="entry name" value="Ig_E-set"/>
</dbReference>
<dbReference type="PANTHER" id="PTHR22625">
    <property type="entry name" value="PLEXIN"/>
    <property type="match status" value="1"/>
</dbReference>
<dbReference type="CDD" id="cd11236">
    <property type="entry name" value="Sema_plexin_like"/>
    <property type="match status" value="1"/>
</dbReference>
<dbReference type="SUPFAM" id="SSF48350">
    <property type="entry name" value="GTPase activation domain, GAP"/>
    <property type="match status" value="1"/>
</dbReference>
<dbReference type="RefSeq" id="XP_030828074.1">
    <property type="nucleotide sequence ID" value="XM_030972214.1"/>
</dbReference>
<accession>A0A7M7MXH8</accession>
<dbReference type="PANTHER" id="PTHR22625:SF70">
    <property type="entry name" value="PLEXIN A, ISOFORM A"/>
    <property type="match status" value="1"/>
</dbReference>
<dbReference type="InterPro" id="IPR013783">
    <property type="entry name" value="Ig-like_fold"/>
</dbReference>
<dbReference type="SMART" id="SM00429">
    <property type="entry name" value="IPT"/>
    <property type="match status" value="3"/>
</dbReference>
<dbReference type="GO" id="GO:0007416">
    <property type="term" value="P:synapse assembly"/>
    <property type="evidence" value="ECO:0000318"/>
    <property type="project" value="GO_Central"/>
</dbReference>
<evidence type="ECO:0000256" key="11">
    <source>
        <dbReference type="PROSITE-ProRule" id="PRU00352"/>
    </source>
</evidence>
<dbReference type="OMA" id="CIRDCTP"/>
<feature type="transmembrane region" description="Helical" evidence="12">
    <location>
        <begin position="1291"/>
        <end position="1318"/>
    </location>
</feature>
<dbReference type="GO" id="GO:0030334">
    <property type="term" value="P:regulation of cell migration"/>
    <property type="evidence" value="ECO:0000318"/>
    <property type="project" value="GO_Central"/>
</dbReference>
<evidence type="ECO:0000256" key="1">
    <source>
        <dbReference type="ARBA" id="ARBA00004162"/>
    </source>
</evidence>
<dbReference type="SUPFAM" id="SSF101912">
    <property type="entry name" value="Sema domain"/>
    <property type="match status" value="1"/>
</dbReference>
<dbReference type="Gene3D" id="2.60.40.10">
    <property type="entry name" value="Immunoglobulins"/>
    <property type="match status" value="4"/>
</dbReference>
<dbReference type="GO" id="GO:0017154">
    <property type="term" value="F:semaphorin receptor activity"/>
    <property type="evidence" value="ECO:0000318"/>
    <property type="project" value="GO_Central"/>
</dbReference>
<dbReference type="InterPro" id="IPR016201">
    <property type="entry name" value="PSI"/>
</dbReference>
<keyword evidence="6" id="KW-0677">Repeat</keyword>
<keyword evidence="9" id="KW-1015">Disulfide bond</keyword>
<keyword evidence="4 12" id="KW-0812">Transmembrane</keyword>
<evidence type="ECO:0000256" key="5">
    <source>
        <dbReference type="ARBA" id="ARBA00022729"/>
    </source>
</evidence>
<evidence type="ECO:0000256" key="10">
    <source>
        <dbReference type="ARBA" id="ARBA00023180"/>
    </source>
</evidence>
<reference evidence="14" key="2">
    <citation type="submission" date="2021-01" db="UniProtKB">
        <authorList>
            <consortium name="EnsemblMetazoa"/>
        </authorList>
    </citation>
    <scope>IDENTIFICATION</scope>
</reference>
<dbReference type="InterPro" id="IPR046800">
    <property type="entry name" value="Plexin_RBD"/>
</dbReference>
<keyword evidence="7 12" id="KW-1133">Transmembrane helix</keyword>
<dbReference type="InParanoid" id="A0A7M7MXH8"/>
<dbReference type="RefSeq" id="XP_030828075.1">
    <property type="nucleotide sequence ID" value="XM_030972215.1"/>
</dbReference>
<evidence type="ECO:0000256" key="12">
    <source>
        <dbReference type="SAM" id="Phobius"/>
    </source>
</evidence>
<dbReference type="SUPFAM" id="SSF81296">
    <property type="entry name" value="E set domains"/>
    <property type="match status" value="3"/>
</dbReference>
<dbReference type="FunCoup" id="A0A7M7MXH8">
    <property type="interactions" value="1232"/>
</dbReference>
<dbReference type="GO" id="GO:0002116">
    <property type="term" value="C:semaphorin receptor complex"/>
    <property type="evidence" value="ECO:0000318"/>
    <property type="project" value="GO_Central"/>
</dbReference>
<dbReference type="GO" id="GO:0071526">
    <property type="term" value="P:semaphorin-plexin signaling pathway"/>
    <property type="evidence" value="ECO:0000318"/>
    <property type="project" value="GO_Central"/>
</dbReference>
<keyword evidence="8 12" id="KW-0472">Membrane</keyword>
<dbReference type="Pfam" id="PF18020">
    <property type="entry name" value="TIG_2"/>
    <property type="match status" value="1"/>
</dbReference>
<keyword evidence="5" id="KW-0732">Signal</keyword>
<dbReference type="CDD" id="cd00603">
    <property type="entry name" value="IPT_PCSR"/>
    <property type="match status" value="1"/>
</dbReference>
<dbReference type="Pfam" id="PF17960">
    <property type="entry name" value="TIG_plexin"/>
    <property type="match status" value="1"/>
</dbReference>
<dbReference type="SMART" id="SM00630">
    <property type="entry name" value="Sema"/>
    <property type="match status" value="1"/>
</dbReference>
<dbReference type="FunFam" id="2.60.40.10:FF:003884">
    <property type="match status" value="1"/>
</dbReference>
<dbReference type="Gene3D" id="3.10.20.90">
    <property type="entry name" value="Phosphatidylinositol 3-kinase Catalytic Subunit, Chain A, domain 1"/>
    <property type="match status" value="1"/>
</dbReference>
<name>A0A7M7MXH8_STRPU</name>
<dbReference type="FunFam" id="2.130.10.10:FF:002560">
    <property type="entry name" value="Predicted protein"/>
    <property type="match status" value="1"/>
</dbReference>
<protein>
    <recommendedName>
        <fullName evidence="13">Sema domain-containing protein</fullName>
    </recommendedName>
</protein>
<keyword evidence="15" id="KW-1185">Reference proteome</keyword>
<dbReference type="InterPro" id="IPR041019">
    <property type="entry name" value="TIG1_plexin"/>
</dbReference>
<evidence type="ECO:0000313" key="15">
    <source>
        <dbReference type="Proteomes" id="UP000007110"/>
    </source>
</evidence>
<dbReference type="GO" id="GO:0005886">
    <property type="term" value="C:plasma membrane"/>
    <property type="evidence" value="ECO:0000318"/>
    <property type="project" value="GO_Central"/>
</dbReference>
<dbReference type="EnsemblMetazoa" id="XM_030972215">
    <property type="protein sequence ID" value="XP_030828075"/>
    <property type="gene ID" value="LOC575541"/>
</dbReference>
<dbReference type="InterPro" id="IPR001627">
    <property type="entry name" value="Semap_dom"/>
</dbReference>
<keyword evidence="3" id="KW-1003">Cell membrane</keyword>
<dbReference type="InterPro" id="IPR036352">
    <property type="entry name" value="Semap_dom_sf"/>
</dbReference>
<evidence type="ECO:0000259" key="13">
    <source>
        <dbReference type="PROSITE" id="PS51004"/>
    </source>
</evidence>
<dbReference type="PROSITE" id="PS51004">
    <property type="entry name" value="SEMA"/>
    <property type="match status" value="1"/>
</dbReference>
<dbReference type="Proteomes" id="UP000007110">
    <property type="component" value="Unassembled WGS sequence"/>
</dbReference>
<dbReference type="OrthoDB" id="125363at2759"/>
<dbReference type="KEGG" id="spu:575541"/>
<evidence type="ECO:0000256" key="6">
    <source>
        <dbReference type="ARBA" id="ARBA00022737"/>
    </source>
</evidence>
<dbReference type="SMART" id="SM00423">
    <property type="entry name" value="PSI"/>
    <property type="match status" value="3"/>
</dbReference>
<dbReference type="InterPro" id="IPR041362">
    <property type="entry name" value="TIG2_plexin"/>
</dbReference>
<dbReference type="FunFam" id="2.60.40.10:FF:000071">
    <property type="entry name" value="Plexin A2"/>
    <property type="match status" value="1"/>
</dbReference>
<comment type="caution">
    <text evidence="11">Lacks conserved residue(s) required for the propagation of feature annotation.</text>
</comment>
<dbReference type="EnsemblMetazoa" id="XM_030972214">
    <property type="protein sequence ID" value="XP_030828074"/>
    <property type="gene ID" value="LOC575541"/>
</dbReference>
<comment type="subcellular location">
    <subcellularLocation>
        <location evidence="1">Cell membrane</location>
        <topology evidence="1">Single-pass membrane protein</topology>
    </subcellularLocation>
    <subcellularLocation>
        <location evidence="2">Membrane</location>
        <topology evidence="2">Single-pass type I membrane protein</topology>
    </subcellularLocation>
</comment>
<dbReference type="Gene3D" id="3.30.1680.10">
    <property type="entry name" value="ligand-binding face of the semaphorins, domain 2"/>
    <property type="match status" value="1"/>
</dbReference>
<evidence type="ECO:0000313" key="14">
    <source>
        <dbReference type="EnsemblMetazoa" id="XP_030828074"/>
    </source>
</evidence>
<reference evidence="15" key="1">
    <citation type="submission" date="2015-02" db="EMBL/GenBank/DDBJ databases">
        <title>Genome sequencing for Strongylocentrotus purpuratus.</title>
        <authorList>
            <person name="Murali S."/>
            <person name="Liu Y."/>
            <person name="Vee V."/>
            <person name="English A."/>
            <person name="Wang M."/>
            <person name="Skinner E."/>
            <person name="Han Y."/>
            <person name="Muzny D.M."/>
            <person name="Worley K.C."/>
            <person name="Gibbs R.A."/>
        </authorList>
    </citation>
    <scope>NUCLEOTIDE SEQUENCE</scope>
</reference>
<dbReference type="InterPro" id="IPR015943">
    <property type="entry name" value="WD40/YVTN_repeat-like_dom_sf"/>
</dbReference>
<evidence type="ECO:0000256" key="4">
    <source>
        <dbReference type="ARBA" id="ARBA00022692"/>
    </source>
</evidence>
<feature type="transmembrane region" description="Helical" evidence="12">
    <location>
        <begin position="39"/>
        <end position="61"/>
    </location>
</feature>
<dbReference type="InterPro" id="IPR031148">
    <property type="entry name" value="Plexin"/>
</dbReference>
<dbReference type="Pfam" id="PF01833">
    <property type="entry name" value="TIG"/>
    <property type="match status" value="3"/>
</dbReference>
<evidence type="ECO:0000256" key="7">
    <source>
        <dbReference type="ARBA" id="ARBA00022989"/>
    </source>
</evidence>
<evidence type="ECO:0000256" key="2">
    <source>
        <dbReference type="ARBA" id="ARBA00004479"/>
    </source>
</evidence>
<dbReference type="InterPro" id="IPR002909">
    <property type="entry name" value="IPT_dom"/>
</dbReference>
<feature type="domain" description="Sema" evidence="13">
    <location>
        <begin position="40"/>
        <end position="525"/>
    </location>
</feature>
<evidence type="ECO:0000256" key="8">
    <source>
        <dbReference type="ARBA" id="ARBA00023136"/>
    </source>
</evidence>
<proteinExistence type="predicted"/>